<keyword evidence="5" id="KW-1185">Reference proteome</keyword>
<proteinExistence type="inferred from homology"/>
<dbReference type="PANTHER" id="PTHR30244:SF34">
    <property type="entry name" value="DTDP-4-AMINO-4,6-DIDEOXYGALACTOSE TRANSAMINASE"/>
    <property type="match status" value="1"/>
</dbReference>
<dbReference type="AlphaFoldDB" id="A0A8J6I0Z9"/>
<dbReference type="Pfam" id="PF01041">
    <property type="entry name" value="DegT_DnrJ_EryC1"/>
    <property type="match status" value="1"/>
</dbReference>
<comment type="caution">
    <text evidence="4">The sequence shown here is derived from an EMBL/GenBank/DDBJ whole genome shotgun (WGS) entry which is preliminary data.</text>
</comment>
<evidence type="ECO:0000256" key="1">
    <source>
        <dbReference type="PIRSR" id="PIRSR000390-1"/>
    </source>
</evidence>
<dbReference type="NCBIfam" id="TIGR03588">
    <property type="entry name" value="PseC"/>
    <property type="match status" value="1"/>
</dbReference>
<dbReference type="EC" id="2.6.1.92" evidence="4"/>
<keyword evidence="2 3" id="KW-0663">Pyridoxal phosphate</keyword>
<name>A0A8J6I0Z9_9FIRM</name>
<dbReference type="RefSeq" id="WP_181338767.1">
    <property type="nucleotide sequence ID" value="NZ_JAAKDE010000003.1"/>
</dbReference>
<evidence type="ECO:0000313" key="4">
    <source>
        <dbReference type="EMBL" id="MBA2132314.1"/>
    </source>
</evidence>
<protein>
    <submittedName>
        <fullName evidence="4">UDP-4-amino-4, 6-dideoxy-N-acetyl-beta-L-altrosamine transaminase</fullName>
        <ecNumber evidence="4">2.6.1.92</ecNumber>
    </submittedName>
</protein>
<organism evidence="4 5">
    <name type="scientific">Capillibacterium thermochitinicola</name>
    <dbReference type="NCBI Taxonomy" id="2699427"/>
    <lineage>
        <taxon>Bacteria</taxon>
        <taxon>Bacillati</taxon>
        <taxon>Bacillota</taxon>
        <taxon>Capillibacterium</taxon>
    </lineage>
</organism>
<dbReference type="Gene3D" id="3.90.1150.10">
    <property type="entry name" value="Aspartate Aminotransferase, domain 1"/>
    <property type="match status" value="1"/>
</dbReference>
<evidence type="ECO:0000313" key="5">
    <source>
        <dbReference type="Proteomes" id="UP000657177"/>
    </source>
</evidence>
<dbReference type="InterPro" id="IPR020026">
    <property type="entry name" value="PseC"/>
</dbReference>
<dbReference type="GO" id="GO:0000271">
    <property type="term" value="P:polysaccharide biosynthetic process"/>
    <property type="evidence" value="ECO:0007669"/>
    <property type="project" value="TreeGrafter"/>
</dbReference>
<dbReference type="Proteomes" id="UP000657177">
    <property type="component" value="Unassembled WGS sequence"/>
</dbReference>
<comment type="similarity">
    <text evidence="3">Belongs to the DegT/DnrJ/EryC1 family.</text>
</comment>
<dbReference type="InterPro" id="IPR000653">
    <property type="entry name" value="DegT/StrS_aminotransferase"/>
</dbReference>
<feature type="active site" description="Proton acceptor" evidence="1">
    <location>
        <position position="190"/>
    </location>
</feature>
<dbReference type="GO" id="GO:0008483">
    <property type="term" value="F:transaminase activity"/>
    <property type="evidence" value="ECO:0007669"/>
    <property type="project" value="UniProtKB-KW"/>
</dbReference>
<dbReference type="InterPro" id="IPR015421">
    <property type="entry name" value="PyrdxlP-dep_Trfase_major"/>
</dbReference>
<dbReference type="SUPFAM" id="SSF53383">
    <property type="entry name" value="PLP-dependent transferases"/>
    <property type="match status" value="1"/>
</dbReference>
<dbReference type="CDD" id="cd00616">
    <property type="entry name" value="AHBA_syn"/>
    <property type="match status" value="1"/>
</dbReference>
<dbReference type="PANTHER" id="PTHR30244">
    <property type="entry name" value="TRANSAMINASE"/>
    <property type="match status" value="1"/>
</dbReference>
<feature type="modified residue" description="N6-(pyridoxal phosphate)lysine" evidence="2">
    <location>
        <position position="190"/>
    </location>
</feature>
<accession>A0A8J6I0Z9</accession>
<evidence type="ECO:0000256" key="3">
    <source>
        <dbReference type="RuleBase" id="RU004508"/>
    </source>
</evidence>
<keyword evidence="4" id="KW-0032">Aminotransferase</keyword>
<sequence>MKQIPYARQDINQEDIQAVLKVLQSDWLTQGPAIQRFEEAVAAYCGARYAVAVSNATAALHLACLAAGLGPGDLLWTSPNTFVASANCGLYCGAEVNFVDIDPQTYNMSVDALEERLVQAAKSGRLPKVVIPVHFAGQSCRMAEIRKLADQYNFTVIEDAAHAIGGSYQGKKVGACQFSDMVVFSFHPVKIITTGEGGMVLTNREELYEKLLRLRTHGITRDERFMVRTKEGPWYYQQIDLGYNYRMTDIQAALGYSQLQRIDEFVHHRRYLANRYDQMLKDLPVTLPWQDPETYSAYHLYVICLHLNQLQKSRKQIFEELRAAGINVNVHYIPVHTQPYYERLGFKAGDFPKAEEYYREALTLPLYYGLSEEDQDYVIERLEEIIR</sequence>
<evidence type="ECO:0000256" key="2">
    <source>
        <dbReference type="PIRSR" id="PIRSR000390-2"/>
    </source>
</evidence>
<dbReference type="EMBL" id="JAAKDE010000003">
    <property type="protein sequence ID" value="MBA2132314.1"/>
    <property type="molecule type" value="Genomic_DNA"/>
</dbReference>
<reference evidence="4" key="1">
    <citation type="submission" date="2020-06" db="EMBL/GenBank/DDBJ databases">
        <title>Novel chitinolytic bacterium.</title>
        <authorList>
            <person name="Ungkulpasvich U."/>
            <person name="Kosugi A."/>
            <person name="Uke A."/>
        </authorList>
    </citation>
    <scope>NUCLEOTIDE SEQUENCE</scope>
    <source>
        <strain evidence="4">UUS1-1</strain>
    </source>
</reference>
<keyword evidence="4" id="KW-0808">Transferase</keyword>
<dbReference type="InterPro" id="IPR015424">
    <property type="entry name" value="PyrdxlP-dep_Trfase"/>
</dbReference>
<dbReference type="Gene3D" id="3.40.640.10">
    <property type="entry name" value="Type I PLP-dependent aspartate aminotransferase-like (Major domain)"/>
    <property type="match status" value="1"/>
</dbReference>
<gene>
    <name evidence="4" type="primary">pseC</name>
    <name evidence="4" type="ORF">G5B42_01955</name>
</gene>
<dbReference type="InterPro" id="IPR015422">
    <property type="entry name" value="PyrdxlP-dep_Trfase_small"/>
</dbReference>
<dbReference type="GO" id="GO:0030170">
    <property type="term" value="F:pyridoxal phosphate binding"/>
    <property type="evidence" value="ECO:0007669"/>
    <property type="project" value="TreeGrafter"/>
</dbReference>
<dbReference type="PIRSF" id="PIRSF000390">
    <property type="entry name" value="PLP_StrS"/>
    <property type="match status" value="1"/>
</dbReference>